<feature type="transmembrane region" description="Helical" evidence="1">
    <location>
        <begin position="171"/>
        <end position="190"/>
    </location>
</feature>
<organism evidence="2 3">
    <name type="scientific">Nonomuraea maheshkhaliensis</name>
    <dbReference type="NCBI Taxonomy" id="419590"/>
    <lineage>
        <taxon>Bacteria</taxon>
        <taxon>Bacillati</taxon>
        <taxon>Actinomycetota</taxon>
        <taxon>Actinomycetes</taxon>
        <taxon>Streptosporangiales</taxon>
        <taxon>Streptosporangiaceae</taxon>
        <taxon>Nonomuraea</taxon>
    </lineage>
</organism>
<sequence>MSSAGLWRIIRYGAVGLALAAAVAGLLLGDEWLWLAVEWSPPSGVWLYTDAGLDTPTTVTLIVAAAVKAALLWLILRTPRQGTLDRRAKALRALLYLMVANALVLWMPIGLLPDVVDAVFSLVLWAAVYVLYLLVIRWRSSGLRAAAGVVFAVDLALTANGVLDRLDLPEFGPSALLVVSPVVATVLTVVGQWRDGRWSRGTLVLGWSSMGLYALIFPFDWLVDEIFPDGTAATTVVWNTIALVTTVWYAATARELAAESRPAAGPSPARRRLNRVLVAAVTVLPLTVLIQPERTAHLTYSGGSSDCYHRPAFGDLEPEERDAVFLCRARSTEGGVAPMFPDTMSDQAILAYGRVLCRTEDRDEQQEILARAGSVRSTWGVDAWDLVYVCPETVGATRPDLLRSTAETQVDHADYIAEANARCRDPWPRTKGVVQATANYFLFVDGDPGYLVYDPELEQAAEEATDRSYDDSTGIGVAGTAALVGHVADVSDVCLTVKAFRAAPPPRTAGWDQVSEVPLISRSGRLSVPEMDGGEVGAGAPMPNLAIKGKGRYRLRVYIRANDAEEEHLVVVFPGASRKKLKLKS</sequence>
<feature type="transmembrane region" description="Helical" evidence="1">
    <location>
        <begin position="90"/>
        <end position="109"/>
    </location>
</feature>
<gene>
    <name evidence="2" type="ORF">GCM10009733_043070</name>
</gene>
<dbReference type="RefSeq" id="WP_346107272.1">
    <property type="nucleotide sequence ID" value="NZ_BAAAMU010000029.1"/>
</dbReference>
<feature type="transmembrane region" description="Helical" evidence="1">
    <location>
        <begin position="272"/>
        <end position="290"/>
    </location>
</feature>
<evidence type="ECO:0000313" key="3">
    <source>
        <dbReference type="Proteomes" id="UP001500064"/>
    </source>
</evidence>
<keyword evidence="1" id="KW-0472">Membrane</keyword>
<keyword evidence="1" id="KW-0812">Transmembrane</keyword>
<accession>A0ABN2FEF7</accession>
<protein>
    <submittedName>
        <fullName evidence="2">Uncharacterized protein</fullName>
    </submittedName>
</protein>
<comment type="caution">
    <text evidence="2">The sequence shown here is derived from an EMBL/GenBank/DDBJ whole genome shotgun (WGS) entry which is preliminary data.</text>
</comment>
<feature type="transmembrane region" description="Helical" evidence="1">
    <location>
        <begin position="12"/>
        <end position="37"/>
    </location>
</feature>
<keyword evidence="1" id="KW-1133">Transmembrane helix</keyword>
<dbReference type="Proteomes" id="UP001500064">
    <property type="component" value="Unassembled WGS sequence"/>
</dbReference>
<feature type="transmembrane region" description="Helical" evidence="1">
    <location>
        <begin position="202"/>
        <end position="219"/>
    </location>
</feature>
<feature type="transmembrane region" description="Helical" evidence="1">
    <location>
        <begin position="231"/>
        <end position="251"/>
    </location>
</feature>
<dbReference type="EMBL" id="BAAAMU010000029">
    <property type="protein sequence ID" value="GAA1641424.1"/>
    <property type="molecule type" value="Genomic_DNA"/>
</dbReference>
<feature type="transmembrane region" description="Helical" evidence="1">
    <location>
        <begin position="57"/>
        <end position="78"/>
    </location>
</feature>
<name>A0ABN2FEF7_9ACTN</name>
<feature type="transmembrane region" description="Helical" evidence="1">
    <location>
        <begin position="142"/>
        <end position="159"/>
    </location>
</feature>
<evidence type="ECO:0000256" key="1">
    <source>
        <dbReference type="SAM" id="Phobius"/>
    </source>
</evidence>
<feature type="transmembrane region" description="Helical" evidence="1">
    <location>
        <begin position="115"/>
        <end position="135"/>
    </location>
</feature>
<reference evidence="2 3" key="1">
    <citation type="journal article" date="2019" name="Int. J. Syst. Evol. Microbiol.">
        <title>The Global Catalogue of Microorganisms (GCM) 10K type strain sequencing project: providing services to taxonomists for standard genome sequencing and annotation.</title>
        <authorList>
            <consortium name="The Broad Institute Genomics Platform"/>
            <consortium name="The Broad Institute Genome Sequencing Center for Infectious Disease"/>
            <person name="Wu L."/>
            <person name="Ma J."/>
        </authorList>
    </citation>
    <scope>NUCLEOTIDE SEQUENCE [LARGE SCALE GENOMIC DNA]</scope>
    <source>
        <strain evidence="2 3">JCM 13929</strain>
    </source>
</reference>
<proteinExistence type="predicted"/>
<keyword evidence="3" id="KW-1185">Reference proteome</keyword>
<evidence type="ECO:0000313" key="2">
    <source>
        <dbReference type="EMBL" id="GAA1641424.1"/>
    </source>
</evidence>